<feature type="non-terminal residue" evidence="2">
    <location>
        <position position="219"/>
    </location>
</feature>
<evidence type="ECO:0000313" key="2">
    <source>
        <dbReference type="EMBL" id="GAF99101.1"/>
    </source>
</evidence>
<organism evidence="2">
    <name type="scientific">marine sediment metagenome</name>
    <dbReference type="NCBI Taxonomy" id="412755"/>
    <lineage>
        <taxon>unclassified sequences</taxon>
        <taxon>metagenomes</taxon>
        <taxon>ecological metagenomes</taxon>
    </lineage>
</organism>
<dbReference type="AlphaFoldDB" id="X0UII6"/>
<dbReference type="PANTHER" id="PTHR34512:SF30">
    <property type="entry name" value="OUTER MEMBRANE PROTEIN ASSEMBLY FACTOR BAMB"/>
    <property type="match status" value="1"/>
</dbReference>
<sequence>NCVSRDTALGPLGSLRWIAGPAWPMGTGYQVSNGGLLSAGGRVFNVTLNEFSNFKRVPQTRNNTWFLTARDAYSGLLLWSHPIRRKMLRDGQELGDSVVATAERVYAVLGTDLVALDPATGKTLTTYLRDAAPRTRLVLHDGVLILAGGKRVRTIDPADGKLLWKHAAPAEDLVVNGGMVFFTTNRQAQMACLDLKSGSKRWRADLSSIKGRKKQLLFA</sequence>
<feature type="non-terminal residue" evidence="2">
    <location>
        <position position="1"/>
    </location>
</feature>
<dbReference type="InterPro" id="IPR011047">
    <property type="entry name" value="Quinoprotein_ADH-like_sf"/>
</dbReference>
<feature type="domain" description="Pyrrolo-quinoline quinone repeat" evidence="1">
    <location>
        <begin position="150"/>
        <end position="208"/>
    </location>
</feature>
<dbReference type="Gene3D" id="2.130.10.10">
    <property type="entry name" value="YVTN repeat-like/Quinoprotein amine dehydrogenase"/>
    <property type="match status" value="1"/>
</dbReference>
<dbReference type="SUPFAM" id="SSF50998">
    <property type="entry name" value="Quinoprotein alcohol dehydrogenase-like"/>
    <property type="match status" value="1"/>
</dbReference>
<accession>X0UII6</accession>
<reference evidence="2" key="1">
    <citation type="journal article" date="2014" name="Front. Microbiol.">
        <title>High frequency of phylogenetically diverse reductive dehalogenase-homologous genes in deep subseafloor sedimentary metagenomes.</title>
        <authorList>
            <person name="Kawai M."/>
            <person name="Futagami T."/>
            <person name="Toyoda A."/>
            <person name="Takaki Y."/>
            <person name="Nishi S."/>
            <person name="Hori S."/>
            <person name="Arai W."/>
            <person name="Tsubouchi T."/>
            <person name="Morono Y."/>
            <person name="Uchiyama I."/>
            <person name="Ito T."/>
            <person name="Fujiyama A."/>
            <person name="Inagaki F."/>
            <person name="Takami H."/>
        </authorList>
    </citation>
    <scope>NUCLEOTIDE SEQUENCE</scope>
    <source>
        <strain evidence="2">Expedition CK06-06</strain>
    </source>
</reference>
<dbReference type="Pfam" id="PF13360">
    <property type="entry name" value="PQQ_2"/>
    <property type="match status" value="1"/>
</dbReference>
<dbReference type="InterPro" id="IPR015943">
    <property type="entry name" value="WD40/YVTN_repeat-like_dom_sf"/>
</dbReference>
<dbReference type="InterPro" id="IPR018391">
    <property type="entry name" value="PQQ_b-propeller_rpt"/>
</dbReference>
<evidence type="ECO:0000259" key="1">
    <source>
        <dbReference type="Pfam" id="PF13360"/>
    </source>
</evidence>
<dbReference type="PANTHER" id="PTHR34512">
    <property type="entry name" value="CELL SURFACE PROTEIN"/>
    <property type="match status" value="1"/>
</dbReference>
<dbReference type="InterPro" id="IPR002372">
    <property type="entry name" value="PQQ_rpt_dom"/>
</dbReference>
<proteinExistence type="predicted"/>
<comment type="caution">
    <text evidence="2">The sequence shown here is derived from an EMBL/GenBank/DDBJ whole genome shotgun (WGS) entry which is preliminary data.</text>
</comment>
<name>X0UII6_9ZZZZ</name>
<dbReference type="SMART" id="SM00564">
    <property type="entry name" value="PQQ"/>
    <property type="match status" value="3"/>
</dbReference>
<dbReference type="EMBL" id="BARS01012400">
    <property type="protein sequence ID" value="GAF99101.1"/>
    <property type="molecule type" value="Genomic_DNA"/>
</dbReference>
<protein>
    <recommendedName>
        <fullName evidence="1">Pyrrolo-quinoline quinone repeat domain-containing protein</fullName>
    </recommendedName>
</protein>
<gene>
    <name evidence="2" type="ORF">S01H1_22106</name>
</gene>